<reference evidence="11" key="1">
    <citation type="submission" date="2022-11" db="UniProtKB">
        <authorList>
            <consortium name="WormBaseParasite"/>
        </authorList>
    </citation>
    <scope>IDENTIFICATION</scope>
</reference>
<keyword evidence="5" id="KW-0547">Nucleotide-binding</keyword>
<evidence type="ECO:0000256" key="2">
    <source>
        <dbReference type="ARBA" id="ARBA00004747"/>
    </source>
</evidence>
<dbReference type="SUPFAM" id="SSF56104">
    <property type="entry name" value="SAICAR synthase-like"/>
    <property type="match status" value="1"/>
</dbReference>
<organism evidence="10 11">
    <name type="scientific">Ditylenchus dipsaci</name>
    <dbReference type="NCBI Taxonomy" id="166011"/>
    <lineage>
        <taxon>Eukaryota</taxon>
        <taxon>Metazoa</taxon>
        <taxon>Ecdysozoa</taxon>
        <taxon>Nematoda</taxon>
        <taxon>Chromadorea</taxon>
        <taxon>Rhabditida</taxon>
        <taxon>Tylenchina</taxon>
        <taxon>Tylenchomorpha</taxon>
        <taxon>Sphaerularioidea</taxon>
        <taxon>Anguinidae</taxon>
        <taxon>Anguininae</taxon>
        <taxon>Ditylenchus</taxon>
    </lineage>
</organism>
<dbReference type="InterPro" id="IPR018236">
    <property type="entry name" value="SAICAR_synthetase_CS"/>
</dbReference>
<comment type="pathway">
    <text evidence="1">Purine metabolism; IMP biosynthesis via de novo pathway; 5-amino-1-(5-phospho-D-ribosyl)imidazole-4-carboxamide from 5-amino-1-(5-phospho-D-ribosyl)imidazole-4-carboxylate: step 1/2.</text>
</comment>
<keyword evidence="6" id="KW-0658">Purine biosynthesis</keyword>
<accession>A0A915E1X3</accession>
<evidence type="ECO:0000256" key="6">
    <source>
        <dbReference type="ARBA" id="ARBA00022755"/>
    </source>
</evidence>
<evidence type="ECO:0000313" key="10">
    <source>
        <dbReference type="Proteomes" id="UP000887574"/>
    </source>
</evidence>
<evidence type="ECO:0000256" key="3">
    <source>
        <dbReference type="ARBA" id="ARBA00011020"/>
    </source>
</evidence>
<comment type="similarity">
    <text evidence="3">In the N-terminal section; belongs to the SAICAR synthetase family.</text>
</comment>
<dbReference type="PANTHER" id="PTHR43599">
    <property type="entry name" value="MULTIFUNCTIONAL PROTEIN ADE2"/>
    <property type="match status" value="1"/>
</dbReference>
<dbReference type="Pfam" id="PF01259">
    <property type="entry name" value="SAICAR_synt"/>
    <property type="match status" value="2"/>
</dbReference>
<keyword evidence="4" id="KW-0436">Ligase</keyword>
<protein>
    <submittedName>
        <fullName evidence="11">PurE domain-containing protein</fullName>
    </submittedName>
</protein>
<dbReference type="InterPro" id="IPR050089">
    <property type="entry name" value="SAICAR_synthetase"/>
</dbReference>
<dbReference type="PROSITE" id="PS01058">
    <property type="entry name" value="SAICAR_SYNTHETASE_2"/>
    <property type="match status" value="1"/>
</dbReference>
<dbReference type="Proteomes" id="UP000887574">
    <property type="component" value="Unplaced"/>
</dbReference>
<dbReference type="FunFam" id="3.30.470.20:FF:000020">
    <property type="entry name" value="Probable multifunctional protein ADE2"/>
    <property type="match status" value="1"/>
</dbReference>
<dbReference type="PANTHER" id="PTHR43599:SF3">
    <property type="entry name" value="SI:DKEY-6E2.2"/>
    <property type="match status" value="1"/>
</dbReference>
<dbReference type="GO" id="GO:0006189">
    <property type="term" value="P:'de novo' IMP biosynthetic process"/>
    <property type="evidence" value="ECO:0007669"/>
    <property type="project" value="InterPro"/>
</dbReference>
<dbReference type="WBParaSite" id="jg25822">
    <property type="protein sequence ID" value="jg25822"/>
    <property type="gene ID" value="jg25822"/>
</dbReference>
<evidence type="ECO:0000313" key="11">
    <source>
        <dbReference type="WBParaSite" id="jg25822"/>
    </source>
</evidence>
<dbReference type="InterPro" id="IPR028923">
    <property type="entry name" value="SAICAR_synt/ADE2_N"/>
</dbReference>
<feature type="domain" description="PurE" evidence="9">
    <location>
        <begin position="229"/>
        <end position="395"/>
    </location>
</feature>
<proteinExistence type="inferred from homology"/>
<evidence type="ECO:0000256" key="4">
    <source>
        <dbReference type="ARBA" id="ARBA00022598"/>
    </source>
</evidence>
<dbReference type="GO" id="GO:0005524">
    <property type="term" value="F:ATP binding"/>
    <property type="evidence" value="ECO:0007669"/>
    <property type="project" value="UniProtKB-KW"/>
</dbReference>
<evidence type="ECO:0000256" key="8">
    <source>
        <dbReference type="ARBA" id="ARBA00023268"/>
    </source>
</evidence>
<sequence>MSSNQATSFEQTPLAKGKTKAIHAVKGDSTIVLVKNFDSLTAFNAKRKDEVVGKAAAATQTTSNVFEFLNAAGCKTHFVKKTGDCEFIAQRCEMIPIEWGYTFASPKIETFFKDDANDDPQWSEEQILENRFVYCNGKCEIGKNEVASMKRWTSAIFRILERAWQAQGCVLVDMKIEFGVNAEGKIVLADVIDNDSWRLVTDEALLELKKNYDKVAEITSNFVKSASNSTIVVVMGSSADLAYAGKIEAEAKKLGVTKVVKRICSAHKSTSEALDLVAEYESEAAHSSQLVLIAVAGRSNGLGPVMAANSTLPVINSPPLAGEWAAHDIWSSIRMPSGSTFSTSFSKFLAFSSVGCTTVFGAEEAALAASKILAQSNYLVYSKLVAQQTNNIVNILEADSDLQN</sequence>
<dbReference type="Gene3D" id="3.30.470.20">
    <property type="entry name" value="ATP-grasp fold, B domain"/>
    <property type="match status" value="1"/>
</dbReference>
<keyword evidence="8" id="KW-0511">Multifunctional enzyme</keyword>
<dbReference type="Pfam" id="PF00731">
    <property type="entry name" value="AIRC"/>
    <property type="match status" value="1"/>
</dbReference>
<evidence type="ECO:0000256" key="5">
    <source>
        <dbReference type="ARBA" id="ARBA00022741"/>
    </source>
</evidence>
<evidence type="ECO:0000259" key="9">
    <source>
        <dbReference type="SMART" id="SM01001"/>
    </source>
</evidence>
<comment type="pathway">
    <text evidence="2">Purine metabolism; IMP biosynthesis via de novo pathway; 5-amino-1-(5-phospho-D-ribosyl)imidazole-4-carboxylate from 5-amino-1-(5-phospho-D-ribosyl)imidazole (carboxylase route): step 1/1.</text>
</comment>
<dbReference type="SUPFAM" id="SSF52255">
    <property type="entry name" value="N5-CAIR mutase (phosphoribosylaminoimidazole carboxylase, PurE)"/>
    <property type="match status" value="1"/>
</dbReference>
<name>A0A915E1X3_9BILA</name>
<dbReference type="GO" id="GO:0004639">
    <property type="term" value="F:phosphoribosylaminoimidazolesuccinocarboxamide synthase activity"/>
    <property type="evidence" value="ECO:0007669"/>
    <property type="project" value="InterPro"/>
</dbReference>
<dbReference type="SMART" id="SM01001">
    <property type="entry name" value="AIRC"/>
    <property type="match status" value="1"/>
</dbReference>
<keyword evidence="7" id="KW-0067">ATP-binding</keyword>
<keyword evidence="10" id="KW-1185">Reference proteome</keyword>
<evidence type="ECO:0000256" key="7">
    <source>
        <dbReference type="ARBA" id="ARBA00022840"/>
    </source>
</evidence>
<dbReference type="AlphaFoldDB" id="A0A915E1X3"/>
<evidence type="ECO:0000256" key="1">
    <source>
        <dbReference type="ARBA" id="ARBA00004672"/>
    </source>
</evidence>
<dbReference type="InterPro" id="IPR000031">
    <property type="entry name" value="PurE_dom"/>
</dbReference>
<dbReference type="GO" id="GO:0005829">
    <property type="term" value="C:cytosol"/>
    <property type="evidence" value="ECO:0007669"/>
    <property type="project" value="TreeGrafter"/>
</dbReference>
<dbReference type="Gene3D" id="3.40.50.1970">
    <property type="match status" value="1"/>
</dbReference>